<keyword evidence="3" id="KW-1185">Reference proteome</keyword>
<feature type="compositionally biased region" description="Basic and acidic residues" evidence="1">
    <location>
        <begin position="25"/>
        <end position="34"/>
    </location>
</feature>
<feature type="region of interest" description="Disordered" evidence="1">
    <location>
        <begin position="1"/>
        <end position="34"/>
    </location>
</feature>
<evidence type="ECO:0000313" key="3">
    <source>
        <dbReference type="Proteomes" id="UP000265520"/>
    </source>
</evidence>
<dbReference type="AlphaFoldDB" id="A0A392U7I7"/>
<sequence length="34" mass="3645">MKPISTHSPSPPHLAAIADNSSKNFAEHPIFKSS</sequence>
<evidence type="ECO:0000256" key="1">
    <source>
        <dbReference type="SAM" id="MobiDB-lite"/>
    </source>
</evidence>
<dbReference type="EMBL" id="LXQA010734975">
    <property type="protein sequence ID" value="MCI68346.1"/>
    <property type="molecule type" value="Genomic_DNA"/>
</dbReference>
<comment type="caution">
    <text evidence="2">The sequence shown here is derived from an EMBL/GenBank/DDBJ whole genome shotgun (WGS) entry which is preliminary data.</text>
</comment>
<accession>A0A392U7I7</accession>
<organism evidence="2 3">
    <name type="scientific">Trifolium medium</name>
    <dbReference type="NCBI Taxonomy" id="97028"/>
    <lineage>
        <taxon>Eukaryota</taxon>
        <taxon>Viridiplantae</taxon>
        <taxon>Streptophyta</taxon>
        <taxon>Embryophyta</taxon>
        <taxon>Tracheophyta</taxon>
        <taxon>Spermatophyta</taxon>
        <taxon>Magnoliopsida</taxon>
        <taxon>eudicotyledons</taxon>
        <taxon>Gunneridae</taxon>
        <taxon>Pentapetalae</taxon>
        <taxon>rosids</taxon>
        <taxon>fabids</taxon>
        <taxon>Fabales</taxon>
        <taxon>Fabaceae</taxon>
        <taxon>Papilionoideae</taxon>
        <taxon>50 kb inversion clade</taxon>
        <taxon>NPAAA clade</taxon>
        <taxon>Hologalegina</taxon>
        <taxon>IRL clade</taxon>
        <taxon>Trifolieae</taxon>
        <taxon>Trifolium</taxon>
    </lineage>
</organism>
<evidence type="ECO:0000313" key="2">
    <source>
        <dbReference type="EMBL" id="MCI68346.1"/>
    </source>
</evidence>
<name>A0A392U7I7_9FABA</name>
<reference evidence="2 3" key="1">
    <citation type="journal article" date="2018" name="Front. Plant Sci.">
        <title>Red Clover (Trifolium pratense) and Zigzag Clover (T. medium) - A Picture of Genomic Similarities and Differences.</title>
        <authorList>
            <person name="Dluhosova J."/>
            <person name="Istvanek J."/>
            <person name="Nedelnik J."/>
            <person name="Repkova J."/>
        </authorList>
    </citation>
    <scope>NUCLEOTIDE SEQUENCE [LARGE SCALE GENOMIC DNA]</scope>
    <source>
        <strain evidence="3">cv. 10/8</strain>
        <tissue evidence="2">Leaf</tissue>
    </source>
</reference>
<proteinExistence type="predicted"/>
<protein>
    <submittedName>
        <fullName evidence="2">Uncharacterized protein</fullName>
    </submittedName>
</protein>
<feature type="non-terminal residue" evidence="2">
    <location>
        <position position="34"/>
    </location>
</feature>
<dbReference type="Proteomes" id="UP000265520">
    <property type="component" value="Unassembled WGS sequence"/>
</dbReference>